<dbReference type="GO" id="GO:0015171">
    <property type="term" value="F:amino acid transmembrane transporter activity"/>
    <property type="evidence" value="ECO:0007669"/>
    <property type="project" value="TreeGrafter"/>
</dbReference>
<dbReference type="EMBL" id="SACS01000006">
    <property type="protein sequence ID" value="RVU40195.1"/>
    <property type="molecule type" value="Genomic_DNA"/>
</dbReference>
<accession>A0A437R081</accession>
<proteinExistence type="predicted"/>
<keyword evidence="5 6" id="KW-0472">Membrane</keyword>
<keyword evidence="3 6" id="KW-0812">Transmembrane</keyword>
<feature type="transmembrane region" description="Helical" evidence="6">
    <location>
        <begin position="177"/>
        <end position="197"/>
    </location>
</feature>
<organism evidence="7 8">
    <name type="scientific">Rheinheimera riviphila</name>
    <dbReference type="NCBI Taxonomy" id="1834037"/>
    <lineage>
        <taxon>Bacteria</taxon>
        <taxon>Pseudomonadati</taxon>
        <taxon>Pseudomonadota</taxon>
        <taxon>Gammaproteobacteria</taxon>
        <taxon>Chromatiales</taxon>
        <taxon>Chromatiaceae</taxon>
        <taxon>Rheinheimera</taxon>
    </lineage>
</organism>
<comment type="subcellular location">
    <subcellularLocation>
        <location evidence="1">Cell membrane</location>
        <topology evidence="1">Multi-pass membrane protein</topology>
    </subcellularLocation>
</comment>
<comment type="caution">
    <text evidence="7">The sequence shown here is derived from an EMBL/GenBank/DDBJ whole genome shotgun (WGS) entry which is preliminary data.</text>
</comment>
<dbReference type="PANTHER" id="PTHR30086">
    <property type="entry name" value="ARGININE EXPORTER PROTEIN ARGO"/>
    <property type="match status" value="1"/>
</dbReference>
<evidence type="ECO:0000256" key="1">
    <source>
        <dbReference type="ARBA" id="ARBA00004651"/>
    </source>
</evidence>
<gene>
    <name evidence="7" type="ORF">EOE67_07665</name>
</gene>
<feature type="transmembrane region" description="Helical" evidence="6">
    <location>
        <begin position="144"/>
        <end position="165"/>
    </location>
</feature>
<evidence type="ECO:0000256" key="6">
    <source>
        <dbReference type="SAM" id="Phobius"/>
    </source>
</evidence>
<name>A0A437R081_9GAMM</name>
<evidence type="ECO:0000313" key="8">
    <source>
        <dbReference type="Proteomes" id="UP000283077"/>
    </source>
</evidence>
<dbReference type="Pfam" id="PF01810">
    <property type="entry name" value="LysE"/>
    <property type="match status" value="1"/>
</dbReference>
<dbReference type="InterPro" id="IPR001123">
    <property type="entry name" value="LeuE-type"/>
</dbReference>
<dbReference type="GO" id="GO:0005886">
    <property type="term" value="C:plasma membrane"/>
    <property type="evidence" value="ECO:0007669"/>
    <property type="project" value="UniProtKB-SubCell"/>
</dbReference>
<protein>
    <submittedName>
        <fullName evidence="7">Lysine transporter LysE</fullName>
    </submittedName>
</protein>
<evidence type="ECO:0000256" key="2">
    <source>
        <dbReference type="ARBA" id="ARBA00022475"/>
    </source>
</evidence>
<evidence type="ECO:0000256" key="4">
    <source>
        <dbReference type="ARBA" id="ARBA00022989"/>
    </source>
</evidence>
<sequence length="198" mass="21247">MSFFTGFTVGLSLIVAIGAQNIWVLSQSMAGANRLVIALVCISCDALLIITGVYSVQWLQQIIPPLVPVLTWCGVLMLLWLAYGAARRAWQGSAGLLATQQVQVKPWQQTALTALAITLLNPHVYLDTVVLIGGVGTLQPQPGWFTIGACLASLLWFSSLTALAPKLKTVLSSPKRWRMFDALVAMTLTGIALKLAVA</sequence>
<feature type="transmembrane region" description="Helical" evidence="6">
    <location>
        <begin position="34"/>
        <end position="54"/>
    </location>
</feature>
<dbReference type="Proteomes" id="UP000283077">
    <property type="component" value="Unassembled WGS sequence"/>
</dbReference>
<feature type="transmembrane region" description="Helical" evidence="6">
    <location>
        <begin position="66"/>
        <end position="86"/>
    </location>
</feature>
<evidence type="ECO:0000256" key="5">
    <source>
        <dbReference type="ARBA" id="ARBA00023136"/>
    </source>
</evidence>
<evidence type="ECO:0000256" key="3">
    <source>
        <dbReference type="ARBA" id="ARBA00022692"/>
    </source>
</evidence>
<keyword evidence="4 6" id="KW-1133">Transmembrane helix</keyword>
<dbReference type="AlphaFoldDB" id="A0A437R081"/>
<keyword evidence="2" id="KW-1003">Cell membrane</keyword>
<keyword evidence="8" id="KW-1185">Reference proteome</keyword>
<reference evidence="7 8" key="1">
    <citation type="submission" date="2019-01" db="EMBL/GenBank/DDBJ databases">
        <authorList>
            <person name="Chen W.-M."/>
        </authorList>
    </citation>
    <scope>NUCLEOTIDE SEQUENCE [LARGE SCALE GENOMIC DNA]</scope>
    <source>
        <strain evidence="7 8">KYPC3</strain>
    </source>
</reference>
<dbReference type="OrthoDB" id="5638726at2"/>
<dbReference type="PANTHER" id="PTHR30086:SF20">
    <property type="entry name" value="ARGININE EXPORTER PROTEIN ARGO-RELATED"/>
    <property type="match status" value="1"/>
</dbReference>
<evidence type="ECO:0000313" key="7">
    <source>
        <dbReference type="EMBL" id="RVU40195.1"/>
    </source>
</evidence>